<dbReference type="PATRIC" id="fig|1297617.4.peg.2816"/>
<keyword evidence="1" id="KW-0560">Oxidoreductase</keyword>
<dbReference type="PROSITE" id="PS00913">
    <property type="entry name" value="ADH_IRON_1"/>
    <property type="match status" value="1"/>
</dbReference>
<dbReference type="InterPro" id="IPR056798">
    <property type="entry name" value="ADH_Fe_C"/>
</dbReference>
<proteinExistence type="predicted"/>
<evidence type="ECO:0000259" key="2">
    <source>
        <dbReference type="Pfam" id="PF00465"/>
    </source>
</evidence>
<dbReference type="PANTHER" id="PTHR43633">
    <property type="entry name" value="ALCOHOL DEHYDROGENASE YQHD"/>
    <property type="match status" value="1"/>
</dbReference>
<dbReference type="AlphaFoldDB" id="A0A0S2W6Z6"/>
<dbReference type="InterPro" id="IPR018211">
    <property type="entry name" value="ADH_Fe_CS"/>
</dbReference>
<dbReference type="PANTHER" id="PTHR43633:SF1">
    <property type="entry name" value="ALCOHOL DEHYDROGENASE YQHD"/>
    <property type="match status" value="1"/>
</dbReference>
<dbReference type="Gene3D" id="1.20.1090.10">
    <property type="entry name" value="Dehydroquinate synthase-like - alpha domain"/>
    <property type="match status" value="1"/>
</dbReference>
<keyword evidence="5" id="KW-1185">Reference proteome</keyword>
<dbReference type="InterPro" id="IPR001670">
    <property type="entry name" value="ADH_Fe/GldA"/>
</dbReference>
<dbReference type="FunFam" id="3.40.50.1970:FF:000003">
    <property type="entry name" value="Alcohol dehydrogenase, iron-containing"/>
    <property type="match status" value="1"/>
</dbReference>
<evidence type="ECO:0000313" key="4">
    <source>
        <dbReference type="EMBL" id="ALP95125.1"/>
    </source>
</evidence>
<evidence type="ECO:0000259" key="3">
    <source>
        <dbReference type="Pfam" id="PF25137"/>
    </source>
</evidence>
<dbReference type="STRING" id="1297617.IB211_02734c"/>
<reference evidence="4 5" key="1">
    <citation type="journal article" date="2015" name="Nat. Commun.">
        <title>Production of butyrate from lysine and the Amadori product fructoselysine by a human gut commensal.</title>
        <authorList>
            <person name="Bui T.P."/>
            <person name="Ritari J."/>
            <person name="Boeren S."/>
            <person name="de Waard P."/>
            <person name="Plugge C.M."/>
            <person name="de Vos W.M."/>
        </authorList>
    </citation>
    <scope>NUCLEOTIDE SEQUENCE [LARGE SCALE GENOMIC DNA]</scope>
    <source>
        <strain evidence="4 5">AF211</strain>
    </source>
</reference>
<dbReference type="GO" id="GO:1990362">
    <property type="term" value="F:butanol dehydrogenase (NAD+) activity"/>
    <property type="evidence" value="ECO:0007669"/>
    <property type="project" value="InterPro"/>
</dbReference>
<dbReference type="eggNOG" id="COG1979">
    <property type="taxonomic scope" value="Bacteria"/>
</dbReference>
<dbReference type="Proteomes" id="UP000064844">
    <property type="component" value="Chromosome"/>
</dbReference>
<gene>
    <name evidence="4" type="ORF">IB211_02734c</name>
</gene>
<dbReference type="KEGG" id="ibu:IB211_02734c"/>
<dbReference type="Gene3D" id="3.40.50.1970">
    <property type="match status" value="1"/>
</dbReference>
<name>A0A0S2W6Z6_9FIRM</name>
<dbReference type="Pfam" id="PF00465">
    <property type="entry name" value="Fe-ADH"/>
    <property type="match status" value="1"/>
</dbReference>
<protein>
    <submittedName>
        <fullName evidence="4">DH-dependent butanol dehydrogenase A</fullName>
    </submittedName>
</protein>
<accession>A0A0S2W6Z6</accession>
<dbReference type="GO" id="GO:1990002">
    <property type="term" value="F:methylglyoxal reductase (NADPH) (acetol producing) activity"/>
    <property type="evidence" value="ECO:0007669"/>
    <property type="project" value="TreeGrafter"/>
</dbReference>
<sequence>MNNFIFENATKAVFGQGCVKEYLSCMVSHYGPNVLLAYGGGSIKRNGIYDEVCGILQSTDKNIVEFSGIMPNPTYAKVQEGAKLVRGNHIDLILAVGGGSVMDCCKAVSMAARYDGDLWADYWARPGVVDFEPVPLGMIVTVSGTGSEMNGGAVITNEELKIKTGRDYPKCNARFALMDPTYTFSVPKMQMISGGFDTLSHIMEIYFSEPDEPNVSDDIAEALMRGVVRDLRAAVQKPEDYTARSNLMWEATMAENRVIKLGKQTDFQAHMMEHQLGAYTDCNHGLGLAVLHPAYYRYICEKGITKFARFATRVWDVPADGKTEIELAHAGVEALADFIQELGMPTTLRELGVTEQTPMKELADSVPLTPGSYGKLTHEDVLHIFEACY</sequence>
<dbReference type="RefSeq" id="WP_058118346.1">
    <property type="nucleotide sequence ID" value="NZ_CP011307.1"/>
</dbReference>
<dbReference type="GO" id="GO:0008106">
    <property type="term" value="F:alcohol dehydrogenase (NADP+) activity"/>
    <property type="evidence" value="ECO:0007669"/>
    <property type="project" value="TreeGrafter"/>
</dbReference>
<dbReference type="InterPro" id="IPR044731">
    <property type="entry name" value="BDH-like"/>
</dbReference>
<feature type="domain" description="Alcohol dehydrogenase iron-type/glycerol dehydrogenase GldA" evidence="2">
    <location>
        <begin position="10"/>
        <end position="180"/>
    </location>
</feature>
<dbReference type="EMBL" id="CP011307">
    <property type="protein sequence ID" value="ALP95125.1"/>
    <property type="molecule type" value="Genomic_DNA"/>
</dbReference>
<evidence type="ECO:0000313" key="5">
    <source>
        <dbReference type="Proteomes" id="UP000064844"/>
    </source>
</evidence>
<dbReference type="CDD" id="cd08187">
    <property type="entry name" value="BDH"/>
    <property type="match status" value="1"/>
</dbReference>
<dbReference type="GO" id="GO:0005829">
    <property type="term" value="C:cytosol"/>
    <property type="evidence" value="ECO:0007669"/>
    <property type="project" value="TreeGrafter"/>
</dbReference>
<organism evidence="4 5">
    <name type="scientific">Intestinimonas butyriciproducens</name>
    <dbReference type="NCBI Taxonomy" id="1297617"/>
    <lineage>
        <taxon>Bacteria</taxon>
        <taxon>Bacillati</taxon>
        <taxon>Bacillota</taxon>
        <taxon>Clostridia</taxon>
        <taxon>Eubacteriales</taxon>
        <taxon>Intestinimonas</taxon>
    </lineage>
</organism>
<reference evidence="5" key="2">
    <citation type="submission" date="2015-04" db="EMBL/GenBank/DDBJ databases">
        <title>A butyrogenic pathway from the amino acid lysine in a human gut commensal.</title>
        <authorList>
            <person name="de Vos W.M."/>
            <person name="Bui N.T.P."/>
            <person name="Plugge C.M."/>
            <person name="Ritari J."/>
        </authorList>
    </citation>
    <scope>NUCLEOTIDE SEQUENCE [LARGE SCALE GENOMIC DNA]</scope>
    <source>
        <strain evidence="5">AF211</strain>
    </source>
</reference>
<evidence type="ECO:0000256" key="1">
    <source>
        <dbReference type="ARBA" id="ARBA00023002"/>
    </source>
</evidence>
<dbReference type="Pfam" id="PF25137">
    <property type="entry name" value="ADH_Fe_C"/>
    <property type="match status" value="1"/>
</dbReference>
<feature type="domain" description="Fe-containing alcohol dehydrogenase-like C-terminal" evidence="3">
    <location>
        <begin position="192"/>
        <end position="388"/>
    </location>
</feature>
<dbReference type="SUPFAM" id="SSF56796">
    <property type="entry name" value="Dehydroquinate synthase-like"/>
    <property type="match status" value="1"/>
</dbReference>
<dbReference type="GO" id="GO:0046872">
    <property type="term" value="F:metal ion binding"/>
    <property type="evidence" value="ECO:0007669"/>
    <property type="project" value="InterPro"/>
</dbReference>